<evidence type="ECO:0000313" key="2">
    <source>
        <dbReference type="Proteomes" id="UP000220836"/>
    </source>
</evidence>
<reference evidence="1 2" key="1">
    <citation type="submission" date="2017-05" db="EMBL/GenBank/DDBJ databases">
        <authorList>
            <person name="Song R."/>
            <person name="Chenine A.L."/>
            <person name="Ruprecht R.M."/>
        </authorList>
    </citation>
    <scope>NUCLEOTIDE SEQUENCE [LARGE SCALE GENOMIC DNA]</scope>
    <source>
        <strain evidence="1 2">CECT 8663</strain>
    </source>
</reference>
<keyword evidence="2" id="KW-1185">Reference proteome</keyword>
<gene>
    <name evidence="1" type="ORF">PEV8663_02253</name>
</gene>
<dbReference type="AlphaFoldDB" id="A0A238KEY7"/>
<evidence type="ECO:0000313" key="1">
    <source>
        <dbReference type="EMBL" id="SMX41358.1"/>
    </source>
</evidence>
<dbReference type="EMBL" id="FXYH01000007">
    <property type="protein sequence ID" value="SMX41358.1"/>
    <property type="molecule type" value="Genomic_DNA"/>
</dbReference>
<name>A0A238KEY7_9RHOB</name>
<organism evidence="1 2">
    <name type="scientific">Pelagimonas varians</name>
    <dbReference type="NCBI Taxonomy" id="696760"/>
    <lineage>
        <taxon>Bacteria</taxon>
        <taxon>Pseudomonadati</taxon>
        <taxon>Pseudomonadota</taxon>
        <taxon>Alphaproteobacteria</taxon>
        <taxon>Rhodobacterales</taxon>
        <taxon>Roseobacteraceae</taxon>
        <taxon>Pelagimonas</taxon>
    </lineage>
</organism>
<dbReference type="Proteomes" id="UP000220836">
    <property type="component" value="Unassembled WGS sequence"/>
</dbReference>
<sequence length="78" mass="8819">MFEELRAIRQFLPCSAFILISSEFECDEMGNHRAFVTDVSLKAPVSVETLEFSLAQAVINRRLSAGYYDELAEKETAI</sequence>
<protein>
    <submittedName>
        <fullName evidence="1">Uncharacterized protein</fullName>
    </submittedName>
</protein>
<proteinExistence type="predicted"/>
<accession>A0A238KEY7</accession>